<sequence length="114" mass="13289">MHLSRLFIVYVDHNERNIILEDPDQELGDLRRTTVQAAIKMGAIVFVVYTHDRGSENLKEGQLYNERLASITKHTVLSPLNEKHRVLSINKDFMAHQRTHLQKEICNVLDKKNK</sequence>
<proteinExistence type="predicted"/>
<dbReference type="AlphaFoldDB" id="A0AA89C3A6"/>
<protein>
    <submittedName>
        <fullName evidence="1">Uncharacterized protein</fullName>
    </submittedName>
</protein>
<name>A0AA89C3A6_PINIB</name>
<evidence type="ECO:0000313" key="1">
    <source>
        <dbReference type="EMBL" id="KAK3107251.1"/>
    </source>
</evidence>
<dbReference type="Proteomes" id="UP001186944">
    <property type="component" value="Unassembled WGS sequence"/>
</dbReference>
<reference evidence="1" key="1">
    <citation type="submission" date="2019-08" db="EMBL/GenBank/DDBJ databases">
        <title>The improved chromosome-level genome for the pearl oyster Pinctada fucata martensii using PacBio sequencing and Hi-C.</title>
        <authorList>
            <person name="Zheng Z."/>
        </authorList>
    </citation>
    <scope>NUCLEOTIDE SEQUENCE</scope>
    <source>
        <strain evidence="1">ZZ-2019</strain>
        <tissue evidence="1">Adductor muscle</tissue>
    </source>
</reference>
<gene>
    <name evidence="1" type="ORF">FSP39_010274</name>
</gene>
<evidence type="ECO:0000313" key="2">
    <source>
        <dbReference type="Proteomes" id="UP001186944"/>
    </source>
</evidence>
<dbReference type="EMBL" id="VSWD01000002">
    <property type="protein sequence ID" value="KAK3107251.1"/>
    <property type="molecule type" value="Genomic_DNA"/>
</dbReference>
<keyword evidence="2" id="KW-1185">Reference proteome</keyword>
<comment type="caution">
    <text evidence="1">The sequence shown here is derived from an EMBL/GenBank/DDBJ whole genome shotgun (WGS) entry which is preliminary data.</text>
</comment>
<organism evidence="1 2">
    <name type="scientific">Pinctada imbricata</name>
    <name type="common">Atlantic pearl-oyster</name>
    <name type="synonym">Pinctada martensii</name>
    <dbReference type="NCBI Taxonomy" id="66713"/>
    <lineage>
        <taxon>Eukaryota</taxon>
        <taxon>Metazoa</taxon>
        <taxon>Spiralia</taxon>
        <taxon>Lophotrochozoa</taxon>
        <taxon>Mollusca</taxon>
        <taxon>Bivalvia</taxon>
        <taxon>Autobranchia</taxon>
        <taxon>Pteriomorphia</taxon>
        <taxon>Pterioida</taxon>
        <taxon>Pterioidea</taxon>
        <taxon>Pteriidae</taxon>
        <taxon>Pinctada</taxon>
    </lineage>
</organism>
<accession>A0AA89C3A6</accession>